<feature type="region of interest" description="Disordered" evidence="1">
    <location>
        <begin position="75"/>
        <end position="108"/>
    </location>
</feature>
<evidence type="ECO:0000256" key="1">
    <source>
        <dbReference type="SAM" id="MobiDB-lite"/>
    </source>
</evidence>
<dbReference type="AlphaFoldDB" id="A0A498LWS0"/>
<feature type="compositionally biased region" description="Polar residues" evidence="1">
    <location>
        <begin position="90"/>
        <end position="100"/>
    </location>
</feature>
<gene>
    <name evidence="2" type="ORF">ROHU_031205</name>
</gene>
<keyword evidence="3" id="KW-1185">Reference proteome</keyword>
<dbReference type="EMBL" id="QBIY01013246">
    <property type="protein sequence ID" value="RXN09825.1"/>
    <property type="molecule type" value="Genomic_DNA"/>
</dbReference>
<name>A0A498LWS0_LABRO</name>
<accession>A0A498LWS0</accession>
<protein>
    <submittedName>
        <fullName evidence="2">Uncharacterized protein</fullName>
    </submittedName>
</protein>
<reference evidence="2 3" key="1">
    <citation type="submission" date="2018-03" db="EMBL/GenBank/DDBJ databases">
        <title>Draft genome sequence of Rohu Carp (Labeo rohita).</title>
        <authorList>
            <person name="Das P."/>
            <person name="Kushwaha B."/>
            <person name="Joshi C.G."/>
            <person name="Kumar D."/>
            <person name="Nagpure N.S."/>
            <person name="Sahoo L."/>
            <person name="Das S.P."/>
            <person name="Bit A."/>
            <person name="Patnaik S."/>
            <person name="Meher P.K."/>
            <person name="Jayasankar P."/>
            <person name="Koringa P.G."/>
            <person name="Patel N.V."/>
            <person name="Hinsu A.T."/>
            <person name="Kumar R."/>
            <person name="Pandey M."/>
            <person name="Agarwal S."/>
            <person name="Srivastava S."/>
            <person name="Singh M."/>
            <person name="Iquebal M.A."/>
            <person name="Jaiswal S."/>
            <person name="Angadi U.B."/>
            <person name="Kumar N."/>
            <person name="Raza M."/>
            <person name="Shah T.M."/>
            <person name="Rai A."/>
            <person name="Jena J.K."/>
        </authorList>
    </citation>
    <scope>NUCLEOTIDE SEQUENCE [LARGE SCALE GENOMIC DNA]</scope>
    <source>
        <strain evidence="2">DASCIFA01</strain>
        <tissue evidence="2">Testis</tissue>
    </source>
</reference>
<dbReference type="Proteomes" id="UP000290572">
    <property type="component" value="Unassembled WGS sequence"/>
</dbReference>
<sequence>MCMCASESLDLRTSQSCPRLARELSRTSAGGTSWCRSNLNTQRRAPGSARRCSLGRYSRTERPAQCLSLLRSRRVSSTQYHPSDDCLMDESSSVPANEPQSIRACQAS</sequence>
<organism evidence="2 3">
    <name type="scientific">Labeo rohita</name>
    <name type="common">Indian major carp</name>
    <name type="synonym">Cyprinus rohita</name>
    <dbReference type="NCBI Taxonomy" id="84645"/>
    <lineage>
        <taxon>Eukaryota</taxon>
        <taxon>Metazoa</taxon>
        <taxon>Chordata</taxon>
        <taxon>Craniata</taxon>
        <taxon>Vertebrata</taxon>
        <taxon>Euteleostomi</taxon>
        <taxon>Actinopterygii</taxon>
        <taxon>Neopterygii</taxon>
        <taxon>Teleostei</taxon>
        <taxon>Ostariophysi</taxon>
        <taxon>Cypriniformes</taxon>
        <taxon>Cyprinidae</taxon>
        <taxon>Labeoninae</taxon>
        <taxon>Labeonini</taxon>
        <taxon>Labeo</taxon>
    </lineage>
</organism>
<evidence type="ECO:0000313" key="2">
    <source>
        <dbReference type="EMBL" id="RXN09825.1"/>
    </source>
</evidence>
<comment type="caution">
    <text evidence="2">The sequence shown here is derived from an EMBL/GenBank/DDBJ whole genome shotgun (WGS) entry which is preliminary data.</text>
</comment>
<evidence type="ECO:0000313" key="3">
    <source>
        <dbReference type="Proteomes" id="UP000290572"/>
    </source>
</evidence>
<proteinExistence type="predicted"/>